<dbReference type="AlphaFoldDB" id="A0A1L3ZTD1"/>
<evidence type="ECO:0000313" key="2">
    <source>
        <dbReference type="Proteomes" id="UP000182063"/>
    </source>
</evidence>
<dbReference type="OrthoDB" id="7506845at2"/>
<reference evidence="2" key="1">
    <citation type="submission" date="2016-11" db="EMBL/GenBank/DDBJ databases">
        <title>Complete Genome Sequence of alachlor-degrading Sphingomonas sp. strain JJ-A5.</title>
        <authorList>
            <person name="Lee H."/>
            <person name="Ka J.-O."/>
        </authorList>
    </citation>
    <scope>NUCLEOTIDE SEQUENCE [LARGE SCALE GENOMIC DNA]</scope>
    <source>
        <strain evidence="2">JJ-A5</strain>
    </source>
</reference>
<gene>
    <name evidence="1" type="ORF">BSL82_05850</name>
</gene>
<dbReference type="RefSeq" id="WP_072596447.1">
    <property type="nucleotide sequence ID" value="NZ_CP018221.1"/>
</dbReference>
<organism evidence="1 2">
    <name type="scientific">Tardibacter chloracetimidivorans</name>
    <dbReference type="NCBI Taxonomy" id="1921510"/>
    <lineage>
        <taxon>Bacteria</taxon>
        <taxon>Pseudomonadati</taxon>
        <taxon>Pseudomonadota</taxon>
        <taxon>Alphaproteobacteria</taxon>
        <taxon>Sphingomonadales</taxon>
        <taxon>Sphingomonadaceae</taxon>
        <taxon>Tardibacter</taxon>
    </lineage>
</organism>
<accession>A0A1L3ZTD1</accession>
<sequence>MIELILAAVVFPADRSYVAATSAAPLTEIQACVTETWAKRGTATPVPIADGVKINWYMRIMFAAPGDPIMSMEIHEGEQRQLVLYGHGTWRGNVKGIWRDTAKRCFPELRDVDVVKPTRPAD</sequence>
<dbReference type="Proteomes" id="UP000182063">
    <property type="component" value="Chromosome"/>
</dbReference>
<keyword evidence="2" id="KW-1185">Reference proteome</keyword>
<protein>
    <submittedName>
        <fullName evidence="1">Uncharacterized protein</fullName>
    </submittedName>
</protein>
<dbReference type="KEGG" id="sphj:BSL82_05850"/>
<proteinExistence type="predicted"/>
<dbReference type="STRING" id="1921510.BSL82_05850"/>
<dbReference type="EMBL" id="CP018221">
    <property type="protein sequence ID" value="API58893.1"/>
    <property type="molecule type" value="Genomic_DNA"/>
</dbReference>
<name>A0A1L3ZTD1_9SPHN</name>
<evidence type="ECO:0000313" key="1">
    <source>
        <dbReference type="EMBL" id="API58893.1"/>
    </source>
</evidence>